<dbReference type="Proteomes" id="UP000308197">
    <property type="component" value="Unassembled WGS sequence"/>
</dbReference>
<evidence type="ECO:0000313" key="2">
    <source>
        <dbReference type="Proteomes" id="UP000308197"/>
    </source>
</evidence>
<name>A0A5C3PKF8_9APHY</name>
<sequence length="169" mass="19486">MEALTPVLGGLRHDLPRYQSLYSQLEIQTFFCVYSHALYGVMRTMTCCSWSVYAAASWMRNRQELKGTIDGDCWRLDMYEDWLRARVRSKRPSWKMSRSCVREACYAVPQQVAAWCMLATDRAEREARSTGGAMAQRRTWLAGERAQIMAAKADRESKDKGPLCECDYT</sequence>
<dbReference type="InParanoid" id="A0A5C3PKF8"/>
<evidence type="ECO:0000313" key="1">
    <source>
        <dbReference type="EMBL" id="TFK90265.1"/>
    </source>
</evidence>
<gene>
    <name evidence="1" type="ORF">K466DRAFT_394947</name>
</gene>
<dbReference type="AlphaFoldDB" id="A0A5C3PKF8"/>
<dbReference type="EMBL" id="ML211051">
    <property type="protein sequence ID" value="TFK90265.1"/>
    <property type="molecule type" value="Genomic_DNA"/>
</dbReference>
<proteinExistence type="predicted"/>
<keyword evidence="2" id="KW-1185">Reference proteome</keyword>
<reference evidence="1 2" key="1">
    <citation type="journal article" date="2019" name="Nat. Ecol. Evol.">
        <title>Megaphylogeny resolves global patterns of mushroom evolution.</title>
        <authorList>
            <person name="Varga T."/>
            <person name="Krizsan K."/>
            <person name="Foldi C."/>
            <person name="Dima B."/>
            <person name="Sanchez-Garcia M."/>
            <person name="Sanchez-Ramirez S."/>
            <person name="Szollosi G.J."/>
            <person name="Szarkandi J.G."/>
            <person name="Papp V."/>
            <person name="Albert L."/>
            <person name="Andreopoulos W."/>
            <person name="Angelini C."/>
            <person name="Antonin V."/>
            <person name="Barry K.W."/>
            <person name="Bougher N.L."/>
            <person name="Buchanan P."/>
            <person name="Buyck B."/>
            <person name="Bense V."/>
            <person name="Catcheside P."/>
            <person name="Chovatia M."/>
            <person name="Cooper J."/>
            <person name="Damon W."/>
            <person name="Desjardin D."/>
            <person name="Finy P."/>
            <person name="Geml J."/>
            <person name="Haridas S."/>
            <person name="Hughes K."/>
            <person name="Justo A."/>
            <person name="Karasinski D."/>
            <person name="Kautmanova I."/>
            <person name="Kiss B."/>
            <person name="Kocsube S."/>
            <person name="Kotiranta H."/>
            <person name="LaButti K.M."/>
            <person name="Lechner B.E."/>
            <person name="Liimatainen K."/>
            <person name="Lipzen A."/>
            <person name="Lukacs Z."/>
            <person name="Mihaltcheva S."/>
            <person name="Morgado L.N."/>
            <person name="Niskanen T."/>
            <person name="Noordeloos M.E."/>
            <person name="Ohm R.A."/>
            <person name="Ortiz-Santana B."/>
            <person name="Ovrebo C."/>
            <person name="Racz N."/>
            <person name="Riley R."/>
            <person name="Savchenko A."/>
            <person name="Shiryaev A."/>
            <person name="Soop K."/>
            <person name="Spirin V."/>
            <person name="Szebenyi C."/>
            <person name="Tomsovsky M."/>
            <person name="Tulloss R.E."/>
            <person name="Uehling J."/>
            <person name="Grigoriev I.V."/>
            <person name="Vagvolgyi C."/>
            <person name="Papp T."/>
            <person name="Martin F.M."/>
            <person name="Miettinen O."/>
            <person name="Hibbett D.S."/>
            <person name="Nagy L.G."/>
        </authorList>
    </citation>
    <scope>NUCLEOTIDE SEQUENCE [LARGE SCALE GENOMIC DNA]</scope>
    <source>
        <strain evidence="1 2">HHB13444</strain>
    </source>
</reference>
<accession>A0A5C3PKF8</accession>
<organism evidence="1 2">
    <name type="scientific">Polyporus arcularius HHB13444</name>
    <dbReference type="NCBI Taxonomy" id="1314778"/>
    <lineage>
        <taxon>Eukaryota</taxon>
        <taxon>Fungi</taxon>
        <taxon>Dikarya</taxon>
        <taxon>Basidiomycota</taxon>
        <taxon>Agaricomycotina</taxon>
        <taxon>Agaricomycetes</taxon>
        <taxon>Polyporales</taxon>
        <taxon>Polyporaceae</taxon>
        <taxon>Polyporus</taxon>
    </lineage>
</organism>
<protein>
    <submittedName>
        <fullName evidence="1">Uncharacterized protein</fullName>
    </submittedName>
</protein>